<dbReference type="OrthoDB" id="2020776at2759"/>
<comment type="similarity">
    <text evidence="1 4">Belongs to the universal ribosomal protein uL22 family.</text>
</comment>
<feature type="transmembrane region" description="Helical" evidence="6">
    <location>
        <begin position="353"/>
        <end position="371"/>
    </location>
</feature>
<keyword evidence="2 4" id="KW-0689">Ribosomal protein</keyword>
<protein>
    <submittedName>
        <fullName evidence="8">60S ribosomal protein L17</fullName>
    </submittedName>
</protein>
<dbReference type="GO" id="GO:0003735">
    <property type="term" value="F:structural constituent of ribosome"/>
    <property type="evidence" value="ECO:0007669"/>
    <property type="project" value="InterPro"/>
</dbReference>
<evidence type="ECO:0000256" key="3">
    <source>
        <dbReference type="ARBA" id="ARBA00023274"/>
    </source>
</evidence>
<feature type="compositionally biased region" description="Low complexity" evidence="5">
    <location>
        <begin position="116"/>
        <end position="136"/>
    </location>
</feature>
<evidence type="ECO:0000313" key="8">
    <source>
        <dbReference type="EMBL" id="GER47622.1"/>
    </source>
</evidence>
<evidence type="ECO:0000256" key="6">
    <source>
        <dbReference type="SAM" id="Phobius"/>
    </source>
</evidence>
<feature type="region of interest" description="Disordered" evidence="5">
    <location>
        <begin position="46"/>
        <end position="151"/>
    </location>
</feature>
<evidence type="ECO:0000256" key="5">
    <source>
        <dbReference type="SAM" id="MobiDB-lite"/>
    </source>
</evidence>
<feature type="compositionally biased region" description="Polar residues" evidence="5">
    <location>
        <begin position="50"/>
        <end position="63"/>
    </location>
</feature>
<keyword evidence="6" id="KW-0472">Membrane</keyword>
<name>A0A5A7QRT9_STRAF</name>
<feature type="transmembrane region" description="Helical" evidence="6">
    <location>
        <begin position="288"/>
        <end position="309"/>
    </location>
</feature>
<dbReference type="SUPFAM" id="SSF54843">
    <property type="entry name" value="Ribosomal protein L22"/>
    <property type="match status" value="1"/>
</dbReference>
<evidence type="ECO:0000256" key="4">
    <source>
        <dbReference type="RuleBase" id="RU004005"/>
    </source>
</evidence>
<evidence type="ECO:0000313" key="9">
    <source>
        <dbReference type="Proteomes" id="UP000325081"/>
    </source>
</evidence>
<dbReference type="PANTHER" id="PTHR35310">
    <property type="entry name" value="CELL WALL INTEGRITY/STRESS RESPONSE COMPONENT-LIKE PROTEIN"/>
    <property type="match status" value="1"/>
</dbReference>
<accession>A0A5A7QRT9</accession>
<reference evidence="9" key="1">
    <citation type="journal article" date="2019" name="Curr. Biol.">
        <title>Genome Sequence of Striga asiatica Provides Insight into the Evolution of Plant Parasitism.</title>
        <authorList>
            <person name="Yoshida S."/>
            <person name="Kim S."/>
            <person name="Wafula E.K."/>
            <person name="Tanskanen J."/>
            <person name="Kim Y.M."/>
            <person name="Honaas L."/>
            <person name="Yang Z."/>
            <person name="Spallek T."/>
            <person name="Conn C.E."/>
            <person name="Ichihashi Y."/>
            <person name="Cheong K."/>
            <person name="Cui S."/>
            <person name="Der J.P."/>
            <person name="Gundlach H."/>
            <person name="Jiao Y."/>
            <person name="Hori C."/>
            <person name="Ishida J.K."/>
            <person name="Kasahara H."/>
            <person name="Kiba T."/>
            <person name="Kim M.S."/>
            <person name="Koo N."/>
            <person name="Laohavisit A."/>
            <person name="Lee Y.H."/>
            <person name="Lumba S."/>
            <person name="McCourt P."/>
            <person name="Mortimer J.C."/>
            <person name="Mutuku J.M."/>
            <person name="Nomura T."/>
            <person name="Sasaki-Sekimoto Y."/>
            <person name="Seto Y."/>
            <person name="Wang Y."/>
            <person name="Wakatake T."/>
            <person name="Sakakibara H."/>
            <person name="Demura T."/>
            <person name="Yamaguchi S."/>
            <person name="Yoneyama K."/>
            <person name="Manabe R.I."/>
            <person name="Nelson D.C."/>
            <person name="Schulman A.H."/>
            <person name="Timko M.P."/>
            <person name="dePamphilis C.W."/>
            <person name="Choi D."/>
            <person name="Shirasu K."/>
        </authorList>
    </citation>
    <scope>NUCLEOTIDE SEQUENCE [LARGE SCALE GENOMIC DNA]</scope>
    <source>
        <strain evidence="9">cv. UVA1</strain>
    </source>
</reference>
<feature type="compositionally biased region" description="Polar residues" evidence="5">
    <location>
        <begin position="71"/>
        <end position="81"/>
    </location>
</feature>
<dbReference type="GO" id="GO:0005840">
    <property type="term" value="C:ribosome"/>
    <property type="evidence" value="ECO:0007669"/>
    <property type="project" value="UniProtKB-KW"/>
</dbReference>
<dbReference type="AlphaFoldDB" id="A0A5A7QRT9"/>
<dbReference type="PANTHER" id="PTHR35310:SF1">
    <property type="entry name" value="CELL WALL INTEGRITY_STRESS RESPONSE COMPONENT-LIKE PROTEIN"/>
    <property type="match status" value="1"/>
</dbReference>
<evidence type="ECO:0000256" key="2">
    <source>
        <dbReference type="ARBA" id="ARBA00022980"/>
    </source>
</evidence>
<dbReference type="InterPro" id="IPR001063">
    <property type="entry name" value="Ribosomal_uL22"/>
</dbReference>
<sequence length="451" mass="51118">MAPFQDSRLKKLFFLYVFSLLFITPSLISAHYHQNPPKRSLLELKENEDQPITNKVQKISSKNNRTKLVKPTSNSSKNQTKPIKFPSDPSSKTNKTKPTKASLLEHPAPPTKLKKLNSTSKSNSTSLSTKKTSDLSAKPTTSKQTKAQKNQPIWTEADDDDLVAGFRDLPTKFQQSIVPDLQKISKTSQNYITKYNKEFTKGFKPYFGHKYASAIAPLALLAFVLIPLIIVSLIFSKIRAYFSLQKLLIFIQVYLAIYFAILGLSALATGLEPLRFFYSTSRSTYVCVQVLQTLAYVVYLLILLMHLILVFSTKAGPVTRLLGLGQTFVGFAVGLHYYMAVFHKAVLQQPPKISWRVHAIYATCFLLICLLGRVDRDTWRKCLPTSRQSPSPVSVEVLEELLKQRTSTLTVKGLDVDALFIFHIQVNQAQKQRHRTYRAHGQINYMSNLFF</sequence>
<keyword evidence="7" id="KW-0732">Signal</keyword>
<dbReference type="GO" id="GO:1990904">
    <property type="term" value="C:ribonucleoprotein complex"/>
    <property type="evidence" value="ECO:0007669"/>
    <property type="project" value="UniProtKB-KW"/>
</dbReference>
<dbReference type="EMBL" id="BKCP01007959">
    <property type="protein sequence ID" value="GER47622.1"/>
    <property type="molecule type" value="Genomic_DNA"/>
</dbReference>
<gene>
    <name evidence="8" type="ORF">STAS_24737</name>
</gene>
<proteinExistence type="inferred from homology"/>
<comment type="caution">
    <text evidence="8">The sequence shown here is derived from an EMBL/GenBank/DDBJ whole genome shotgun (WGS) entry which is preliminary data.</text>
</comment>
<feature type="chain" id="PRO_5022929521" evidence="7">
    <location>
        <begin position="31"/>
        <end position="451"/>
    </location>
</feature>
<keyword evidence="6" id="KW-0812">Transmembrane</keyword>
<keyword evidence="3 4" id="KW-0687">Ribonucleoprotein</keyword>
<evidence type="ECO:0000256" key="7">
    <source>
        <dbReference type="SAM" id="SignalP"/>
    </source>
</evidence>
<dbReference type="GO" id="GO:0006412">
    <property type="term" value="P:translation"/>
    <property type="evidence" value="ECO:0007669"/>
    <property type="project" value="InterPro"/>
</dbReference>
<feature type="transmembrane region" description="Helical" evidence="6">
    <location>
        <begin position="214"/>
        <end position="235"/>
    </location>
</feature>
<keyword evidence="9" id="KW-1185">Reference proteome</keyword>
<keyword evidence="6" id="KW-1133">Transmembrane helix</keyword>
<dbReference type="Gene3D" id="3.90.470.10">
    <property type="entry name" value="Ribosomal protein L22/L17"/>
    <property type="match status" value="1"/>
</dbReference>
<evidence type="ECO:0000256" key="1">
    <source>
        <dbReference type="ARBA" id="ARBA00009451"/>
    </source>
</evidence>
<feature type="transmembrane region" description="Helical" evidence="6">
    <location>
        <begin position="321"/>
        <end position="341"/>
    </location>
</feature>
<dbReference type="InterPro" id="IPR036394">
    <property type="entry name" value="Ribosomal_uL22_sf"/>
</dbReference>
<dbReference type="Proteomes" id="UP000325081">
    <property type="component" value="Unassembled WGS sequence"/>
</dbReference>
<feature type="signal peptide" evidence="7">
    <location>
        <begin position="1"/>
        <end position="30"/>
    </location>
</feature>
<organism evidence="8 9">
    <name type="scientific">Striga asiatica</name>
    <name type="common">Asiatic witchweed</name>
    <name type="synonym">Buchnera asiatica</name>
    <dbReference type="NCBI Taxonomy" id="4170"/>
    <lineage>
        <taxon>Eukaryota</taxon>
        <taxon>Viridiplantae</taxon>
        <taxon>Streptophyta</taxon>
        <taxon>Embryophyta</taxon>
        <taxon>Tracheophyta</taxon>
        <taxon>Spermatophyta</taxon>
        <taxon>Magnoliopsida</taxon>
        <taxon>eudicotyledons</taxon>
        <taxon>Gunneridae</taxon>
        <taxon>Pentapetalae</taxon>
        <taxon>asterids</taxon>
        <taxon>lamiids</taxon>
        <taxon>Lamiales</taxon>
        <taxon>Orobanchaceae</taxon>
        <taxon>Buchnereae</taxon>
        <taxon>Striga</taxon>
    </lineage>
</organism>
<feature type="compositionally biased region" description="Polar residues" evidence="5">
    <location>
        <begin position="138"/>
        <end position="151"/>
    </location>
</feature>
<dbReference type="Pfam" id="PF00237">
    <property type="entry name" value="Ribosomal_L22"/>
    <property type="match status" value="1"/>
</dbReference>
<feature type="transmembrane region" description="Helical" evidence="6">
    <location>
        <begin position="247"/>
        <end position="268"/>
    </location>
</feature>